<evidence type="ECO:0000313" key="5">
    <source>
        <dbReference type="EMBL" id="KAJ3176390.1"/>
    </source>
</evidence>
<dbReference type="InterPro" id="IPR013126">
    <property type="entry name" value="Hsp_70_fam"/>
</dbReference>
<dbReference type="Pfam" id="PF00012">
    <property type="entry name" value="HSP70"/>
    <property type="match status" value="1"/>
</dbReference>
<dbReference type="EMBL" id="JADGJQ010000041">
    <property type="protein sequence ID" value="KAJ3176390.1"/>
    <property type="molecule type" value="Genomic_DNA"/>
</dbReference>
<organism evidence="5 6">
    <name type="scientific">Geranomyces variabilis</name>
    <dbReference type="NCBI Taxonomy" id="109894"/>
    <lineage>
        <taxon>Eukaryota</taxon>
        <taxon>Fungi</taxon>
        <taxon>Fungi incertae sedis</taxon>
        <taxon>Chytridiomycota</taxon>
        <taxon>Chytridiomycota incertae sedis</taxon>
        <taxon>Chytridiomycetes</taxon>
        <taxon>Spizellomycetales</taxon>
        <taxon>Powellomycetaceae</taxon>
        <taxon>Geranomyces</taxon>
    </lineage>
</organism>
<evidence type="ECO:0000313" key="6">
    <source>
        <dbReference type="Proteomes" id="UP001212152"/>
    </source>
</evidence>
<reference evidence="5" key="1">
    <citation type="submission" date="2020-05" db="EMBL/GenBank/DDBJ databases">
        <title>Phylogenomic resolution of chytrid fungi.</title>
        <authorList>
            <person name="Stajich J.E."/>
            <person name="Amses K."/>
            <person name="Simmons R."/>
            <person name="Seto K."/>
            <person name="Myers J."/>
            <person name="Bonds A."/>
            <person name="Quandt C.A."/>
            <person name="Barry K."/>
            <person name="Liu P."/>
            <person name="Grigoriev I."/>
            <person name="Longcore J.E."/>
            <person name="James T.Y."/>
        </authorList>
    </citation>
    <scope>NUCLEOTIDE SEQUENCE</scope>
    <source>
        <strain evidence="5">JEL0379</strain>
    </source>
</reference>
<proteinExistence type="inferred from homology"/>
<dbReference type="GO" id="GO:0140662">
    <property type="term" value="F:ATP-dependent protein folding chaperone"/>
    <property type="evidence" value="ECO:0007669"/>
    <property type="project" value="InterPro"/>
</dbReference>
<dbReference type="Proteomes" id="UP001212152">
    <property type="component" value="Unassembled WGS sequence"/>
</dbReference>
<evidence type="ECO:0000256" key="4">
    <source>
        <dbReference type="SAM" id="MobiDB-lite"/>
    </source>
</evidence>
<comment type="caution">
    <text evidence="5">The sequence shown here is derived from an EMBL/GenBank/DDBJ whole genome shotgun (WGS) entry which is preliminary data.</text>
</comment>
<keyword evidence="2" id="KW-0547">Nucleotide-binding</keyword>
<keyword evidence="6" id="KW-1185">Reference proteome</keyword>
<dbReference type="GO" id="GO:0005524">
    <property type="term" value="F:ATP binding"/>
    <property type="evidence" value="ECO:0007669"/>
    <property type="project" value="UniProtKB-KW"/>
</dbReference>
<accession>A0AAD5THR6</accession>
<dbReference type="SUPFAM" id="SSF53067">
    <property type="entry name" value="Actin-like ATPase domain"/>
    <property type="match status" value="1"/>
</dbReference>
<dbReference type="AlphaFoldDB" id="A0AAD5THR6"/>
<name>A0AAD5THR6_9FUNG</name>
<dbReference type="Gene3D" id="3.30.420.40">
    <property type="match status" value="1"/>
</dbReference>
<gene>
    <name evidence="5" type="ORF">HDU87_005259</name>
</gene>
<sequence length="323" mass="35175">MVSAKNQLRAANIRSPRQATKDAGVISGLSVLRIINETTAAAISSGLDTQLSNPGGLDVVYPMPFSTASWADYVSFLNAQASLTDDPGRLLVIKRLKHNHVAFETSVAGMKRKVDSELMQLRRRRIESVSWKDPIFVPLETKSNSEIQHQQREPDTRTVAKADPRVAEIVPGDTPVAKRTRRATKVKTVHQLPISWEGNATVNGQQYLEELGEENALVQRFLNNDAPVAEDGEDNAGAVVGGEDNAGAVVDGEDNAQEVEIGEVNARASESKEDTDQAVETEGGGSRTDGSENEEDHAWAAKEVSHLLGDQGLLPYFRLVRWS</sequence>
<dbReference type="InterPro" id="IPR043129">
    <property type="entry name" value="ATPase_NBD"/>
</dbReference>
<keyword evidence="3" id="KW-0067">ATP-binding</keyword>
<evidence type="ECO:0000256" key="2">
    <source>
        <dbReference type="ARBA" id="ARBA00022741"/>
    </source>
</evidence>
<feature type="region of interest" description="Disordered" evidence="4">
    <location>
        <begin position="263"/>
        <end position="298"/>
    </location>
</feature>
<comment type="similarity">
    <text evidence="1">Belongs to the heat shock protein 70 family.</text>
</comment>
<protein>
    <submittedName>
        <fullName evidence="5">Uncharacterized protein</fullName>
    </submittedName>
</protein>
<evidence type="ECO:0000256" key="1">
    <source>
        <dbReference type="ARBA" id="ARBA00007381"/>
    </source>
</evidence>
<evidence type="ECO:0000256" key="3">
    <source>
        <dbReference type="ARBA" id="ARBA00022840"/>
    </source>
</evidence>
<dbReference type="FunFam" id="3.30.420.40:FF:000028">
    <property type="entry name" value="heat shock 70 kDa protein-like"/>
    <property type="match status" value="1"/>
</dbReference>